<sequence length="308" mass="35472">MKIKSQGFAIANSNTNIQTTDIIDYFIKQSKHEIKRADYDRQILLSDDGKYYTGLVLTFKNQKKNCLSKIKDGKFEIKVEDLKGDDKLVNFNFFCLNKISLKGLYLYYRGSCSLNSLFSSWQSYSNFIVRKKIRSEIAALGKKPDETKVDDIHKKYEKRLEFKVIIDKTNLVSMLSAFNEIKSATFRYDSVDFTESEMIGVEQFTRNTEVTFNISDNNKPKVKQIANSINHMVNKISGITKGVVSVVDHNKNERLIDLINSPCYFSEYDFDTIAQHVNGLTNDNYINNAIITIIKDEIENGSKKNEFN</sequence>
<gene>
    <name evidence="1" type="ORF">HU722_24230</name>
</gene>
<reference evidence="1" key="1">
    <citation type="journal article" date="2020" name="Microorganisms">
        <title>Reliable Identification of Environmental Pseudomonas Isolates Using the rpoD Gene.</title>
        <authorList>
            <consortium name="The Broad Institute Genome Sequencing Platform"/>
            <person name="Girard L."/>
            <person name="Lood C."/>
            <person name="Rokni-Zadeh H."/>
            <person name="van Noort V."/>
            <person name="Lavigne R."/>
            <person name="De Mot R."/>
        </authorList>
    </citation>
    <scope>NUCLEOTIDE SEQUENCE [LARGE SCALE GENOMIC DNA]</scope>
    <source>
        <strain evidence="1">SWRI145</strain>
    </source>
</reference>
<evidence type="ECO:0000313" key="1">
    <source>
        <dbReference type="EMBL" id="MBC3294639.1"/>
    </source>
</evidence>
<organism evidence="1">
    <name type="scientific">Pseudomonas tritici</name>
    <dbReference type="NCBI Taxonomy" id="2745518"/>
    <lineage>
        <taxon>Bacteria</taxon>
        <taxon>Pseudomonadati</taxon>
        <taxon>Pseudomonadota</taxon>
        <taxon>Gammaproteobacteria</taxon>
        <taxon>Pseudomonadales</taxon>
        <taxon>Pseudomonadaceae</taxon>
        <taxon>Pseudomonas</taxon>
    </lineage>
</organism>
<name>A0A8H9YUF2_9PSED</name>
<dbReference type="EMBL" id="JABWQF010000016">
    <property type="protein sequence ID" value="MBC3294639.1"/>
    <property type="molecule type" value="Genomic_DNA"/>
</dbReference>
<protein>
    <submittedName>
        <fullName evidence="1">Uncharacterized protein</fullName>
    </submittedName>
</protein>
<accession>A0A8H9YUF2</accession>
<dbReference type="AlphaFoldDB" id="A0A8H9YUF2"/>
<proteinExistence type="predicted"/>
<comment type="caution">
    <text evidence="1">The sequence shown here is derived from an EMBL/GenBank/DDBJ whole genome shotgun (WGS) entry which is preliminary data.</text>
</comment>